<dbReference type="EMBL" id="CP003985">
    <property type="protein sequence ID" value="AGF79255.1"/>
    <property type="molecule type" value="Genomic_DNA"/>
</dbReference>
<gene>
    <name evidence="1" type="ordered locus">UWK_02719</name>
</gene>
<evidence type="ECO:0000313" key="1">
    <source>
        <dbReference type="EMBL" id="AGF79255.1"/>
    </source>
</evidence>
<dbReference type="KEGG" id="dsf:UWK_02719"/>
<dbReference type="RefSeq" id="WP_015404941.1">
    <property type="nucleotide sequence ID" value="NC_020304.1"/>
</dbReference>
<sequence length="108" mass="12308">MSFNLALVLQSIDNKSPIEKLFRHGIQYSQYFLLVNEALEKGFLNYDTHGQEEDLIVTDAGRIFIASAQKKSKGKEPWIIPLDSEKIDSIGIGEIYIPRLTTIRKLKV</sequence>
<evidence type="ECO:0000313" key="2">
    <source>
        <dbReference type="Proteomes" id="UP000011721"/>
    </source>
</evidence>
<dbReference type="HOGENOM" id="CLU_2192799_0_0_7"/>
<dbReference type="OrthoDB" id="1446067at2"/>
<dbReference type="Proteomes" id="UP000011721">
    <property type="component" value="Chromosome"/>
</dbReference>
<dbReference type="AlphaFoldDB" id="M1PI29"/>
<reference evidence="2" key="1">
    <citation type="journal article" date="2013" name="Stand. Genomic Sci.">
        <title>Complete genome sequence of Desulfocapsa sulfexigens, a marine deltaproteobacterium specialized in disproportionating inorganic sulfur compounds.</title>
        <authorList>
            <person name="Finster K.W."/>
            <person name="Kjeldsen K.U."/>
            <person name="Kube M."/>
            <person name="Reinhardt R."/>
            <person name="Mussmann M."/>
            <person name="Amann R."/>
            <person name="Schreiber L."/>
        </authorList>
    </citation>
    <scope>NUCLEOTIDE SEQUENCE [LARGE SCALE GENOMIC DNA]</scope>
    <source>
        <strain evidence="2">DSM 10523 / SB164P1</strain>
    </source>
</reference>
<name>M1PI29_DESSD</name>
<protein>
    <submittedName>
        <fullName evidence="1">Uncharacterized protein</fullName>
    </submittedName>
</protein>
<accession>M1PI29</accession>
<dbReference type="STRING" id="1167006.UWK_02719"/>
<proteinExistence type="predicted"/>
<organism evidence="1 2">
    <name type="scientific">Desulfocapsa sulfexigens (strain DSM 10523 / SB164P1)</name>
    <dbReference type="NCBI Taxonomy" id="1167006"/>
    <lineage>
        <taxon>Bacteria</taxon>
        <taxon>Pseudomonadati</taxon>
        <taxon>Thermodesulfobacteriota</taxon>
        <taxon>Desulfobulbia</taxon>
        <taxon>Desulfobulbales</taxon>
        <taxon>Desulfocapsaceae</taxon>
        <taxon>Desulfocapsa</taxon>
    </lineage>
</organism>
<keyword evidence="2" id="KW-1185">Reference proteome</keyword>